<organism evidence="3 4">
    <name type="scientific">Cryoendolithus antarcticus</name>
    <dbReference type="NCBI Taxonomy" id="1507870"/>
    <lineage>
        <taxon>Eukaryota</taxon>
        <taxon>Fungi</taxon>
        <taxon>Dikarya</taxon>
        <taxon>Ascomycota</taxon>
        <taxon>Pezizomycotina</taxon>
        <taxon>Dothideomycetes</taxon>
        <taxon>Dothideomycetidae</taxon>
        <taxon>Cladosporiales</taxon>
        <taxon>Cladosporiaceae</taxon>
        <taxon>Cryoendolithus</taxon>
    </lineage>
</organism>
<dbReference type="PANTHER" id="PTHR43569:SF2">
    <property type="entry name" value="AMIDOHYDROLASE-RELATED DOMAIN-CONTAINING PROTEIN"/>
    <property type="match status" value="1"/>
</dbReference>
<evidence type="ECO:0000313" key="3">
    <source>
        <dbReference type="EMBL" id="OQO11909.1"/>
    </source>
</evidence>
<dbReference type="InParanoid" id="A0A1V8TKL1"/>
<reference evidence="4" key="1">
    <citation type="submission" date="2017-03" db="EMBL/GenBank/DDBJ databases">
        <title>Genomes of endolithic fungi from Antarctica.</title>
        <authorList>
            <person name="Coleine C."/>
            <person name="Masonjones S."/>
            <person name="Stajich J.E."/>
        </authorList>
    </citation>
    <scope>NUCLEOTIDE SEQUENCE [LARGE SCALE GENOMIC DNA]</scope>
    <source>
        <strain evidence="4">CCFEE 5527</strain>
    </source>
</reference>
<comment type="similarity">
    <text evidence="1">Belongs to the metallo-dependent hydrolases superfamily.</text>
</comment>
<dbReference type="STRING" id="1507870.A0A1V8TKL1"/>
<dbReference type="SUPFAM" id="SSF51556">
    <property type="entry name" value="Metallo-dependent hydrolases"/>
    <property type="match status" value="1"/>
</dbReference>
<sequence length="318" mass="35881">MPLAKPHLLSDYFHATKNPSQTQIEGVVYIETDRALLTPTSDLSTWAAEAIKETTFLRSIVEGHYGPEANSKLLGIVLWAPMDQPTATLLEWLKLAEQTAGLETWRRVKGFRFLLQGLREEAKFGEVVLNGPFVENLEILGQRGFSLDIGVDQHSSGVWQLEIVEQAMRRAHEGVEAGEKVIFIVNHLCKPDFSKHTDSGHEDEGFVRWKQAIEKMAKCERTYMKLSGAFSELPDTPTVDTDVAKQIEPWVKHVLECFGAKRMMFGSDWPVCNVNGPEHASPFGVWVGVVDRLLQKLVPQEYHQDVWSDTAKGAYRLH</sequence>
<evidence type="ECO:0000259" key="2">
    <source>
        <dbReference type="Pfam" id="PF04909"/>
    </source>
</evidence>
<dbReference type="Gene3D" id="3.20.20.140">
    <property type="entry name" value="Metal-dependent hydrolases"/>
    <property type="match status" value="1"/>
</dbReference>
<dbReference type="Pfam" id="PF04909">
    <property type="entry name" value="Amidohydro_2"/>
    <property type="match status" value="1"/>
</dbReference>
<dbReference type="AlphaFoldDB" id="A0A1V8TKL1"/>
<dbReference type="GO" id="GO:0016787">
    <property type="term" value="F:hydrolase activity"/>
    <property type="evidence" value="ECO:0007669"/>
    <property type="project" value="InterPro"/>
</dbReference>
<dbReference type="Proteomes" id="UP000192596">
    <property type="component" value="Unassembled WGS sequence"/>
</dbReference>
<evidence type="ECO:0000256" key="1">
    <source>
        <dbReference type="ARBA" id="ARBA00038310"/>
    </source>
</evidence>
<dbReference type="EMBL" id="NAJO01000006">
    <property type="protein sequence ID" value="OQO11909.1"/>
    <property type="molecule type" value="Genomic_DNA"/>
</dbReference>
<dbReference type="InterPro" id="IPR052350">
    <property type="entry name" value="Metallo-dep_Lactonases"/>
</dbReference>
<accession>A0A1V8TKL1</accession>
<dbReference type="OrthoDB" id="2135488at2759"/>
<dbReference type="InterPro" id="IPR032466">
    <property type="entry name" value="Metal_Hydrolase"/>
</dbReference>
<proteinExistence type="inferred from homology"/>
<feature type="domain" description="Amidohydrolase-related" evidence="2">
    <location>
        <begin position="107"/>
        <end position="275"/>
    </location>
</feature>
<protein>
    <recommendedName>
        <fullName evidence="2">Amidohydrolase-related domain-containing protein</fullName>
    </recommendedName>
</protein>
<gene>
    <name evidence="3" type="ORF">B0A48_03636</name>
</gene>
<dbReference type="PANTHER" id="PTHR43569">
    <property type="entry name" value="AMIDOHYDROLASE"/>
    <property type="match status" value="1"/>
</dbReference>
<dbReference type="InterPro" id="IPR006680">
    <property type="entry name" value="Amidohydro-rel"/>
</dbReference>
<keyword evidence="4" id="KW-1185">Reference proteome</keyword>
<comment type="caution">
    <text evidence="3">The sequence shown here is derived from an EMBL/GenBank/DDBJ whole genome shotgun (WGS) entry which is preliminary data.</text>
</comment>
<evidence type="ECO:0000313" key="4">
    <source>
        <dbReference type="Proteomes" id="UP000192596"/>
    </source>
</evidence>
<name>A0A1V8TKL1_9PEZI</name>